<gene>
    <name evidence="1" type="ORF">CRIB_1813</name>
</gene>
<dbReference type="KEGG" id="ril:CRIB_1813"/>
<dbReference type="Proteomes" id="UP000245622">
    <property type="component" value="Chromosome 1"/>
</dbReference>
<name>A0A1V1I2H9_9FIRM</name>
<sequence>MKVKMITDYHEGIEDKINNFLQENKDNIDVVDIKWIVYAMAHWVMIIYKEKEI</sequence>
<keyword evidence="2" id="KW-1185">Reference proteome</keyword>
<dbReference type="RefSeq" id="WP_180701942.1">
    <property type="nucleotide sequence ID" value="NZ_CAOJQT010000007.1"/>
</dbReference>
<evidence type="ECO:0000313" key="1">
    <source>
        <dbReference type="EMBL" id="CED94420.1"/>
    </source>
</evidence>
<organism evidence="1 2">
    <name type="scientific">Romboutsia ilealis</name>
    <dbReference type="NCBI Taxonomy" id="1115758"/>
    <lineage>
        <taxon>Bacteria</taxon>
        <taxon>Bacillati</taxon>
        <taxon>Bacillota</taxon>
        <taxon>Clostridia</taxon>
        <taxon>Peptostreptococcales</taxon>
        <taxon>Peptostreptococcaceae</taxon>
        <taxon>Romboutsia</taxon>
    </lineage>
</organism>
<protein>
    <submittedName>
        <fullName evidence="1">Uncharacterized protein</fullName>
    </submittedName>
</protein>
<dbReference type="EMBL" id="LN555523">
    <property type="protein sequence ID" value="CED94420.1"/>
    <property type="molecule type" value="Genomic_DNA"/>
</dbReference>
<proteinExistence type="predicted"/>
<reference evidence="1 2" key="1">
    <citation type="submission" date="2014-04" db="EMBL/GenBank/DDBJ databases">
        <authorList>
            <person name="Hornung B.V."/>
        </authorList>
    </citation>
    <scope>NUCLEOTIDE SEQUENCE [LARGE SCALE GENOMIC DNA]</scope>
    <source>
        <strain evidence="1 2">CRIB</strain>
    </source>
</reference>
<dbReference type="GeneID" id="82205842"/>
<accession>A0A1V1I2H9</accession>
<dbReference type="AlphaFoldDB" id="A0A1V1I2H9"/>
<evidence type="ECO:0000313" key="2">
    <source>
        <dbReference type="Proteomes" id="UP000245622"/>
    </source>
</evidence>